<protein>
    <recommendedName>
        <fullName evidence="5">Release factor glutamine methyltransferase</fullName>
        <shortName evidence="5">RF MTase</shortName>
        <ecNumber evidence="5">2.1.1.297</ecNumber>
    </recommendedName>
    <alternativeName>
        <fullName evidence="5">N5-glutamine methyltransferase PrmC</fullName>
    </alternativeName>
    <alternativeName>
        <fullName evidence="5">Protein-(glutamine-N5) MTase PrmC</fullName>
    </alternativeName>
    <alternativeName>
        <fullName evidence="5">Protein-glutamine N-methyltransferase PrmC</fullName>
    </alternativeName>
</protein>
<dbReference type="Gene3D" id="3.40.50.150">
    <property type="entry name" value="Vaccinia Virus protein VP39"/>
    <property type="match status" value="1"/>
</dbReference>
<keyword evidence="9" id="KW-1185">Reference proteome</keyword>
<comment type="function">
    <text evidence="5">Methylates the class 1 translation termination release factors RF1/PrfA and RF2/PrfB on the glutamine residue of the universally conserved GGQ motif.</text>
</comment>
<feature type="binding site" evidence="5">
    <location>
        <position position="195"/>
    </location>
    <ligand>
        <name>S-adenosyl-L-methionine</name>
        <dbReference type="ChEBI" id="CHEBI:59789"/>
    </ligand>
</feature>
<dbReference type="InterPro" id="IPR007848">
    <property type="entry name" value="Small_mtfrase_dom"/>
</dbReference>
<feature type="domain" description="Methyltransferase small" evidence="6">
    <location>
        <begin position="104"/>
        <end position="199"/>
    </location>
</feature>
<name>A0A1M4W5Y5_9THEO</name>
<feature type="binding site" evidence="5">
    <location>
        <position position="148"/>
    </location>
    <ligand>
        <name>S-adenosyl-L-methionine</name>
        <dbReference type="ChEBI" id="CHEBI:59789"/>
    </ligand>
</feature>
<dbReference type="Gene3D" id="1.10.8.10">
    <property type="entry name" value="DNA helicase RuvA subunit, C-terminal domain"/>
    <property type="match status" value="1"/>
</dbReference>
<gene>
    <name evidence="5" type="primary">prmC</name>
    <name evidence="8" type="ORF">SAMN02746089_00764</name>
</gene>
<evidence type="ECO:0000313" key="8">
    <source>
        <dbReference type="EMBL" id="SHE76560.1"/>
    </source>
</evidence>
<keyword evidence="3 5" id="KW-0949">S-adenosyl-L-methionine</keyword>
<dbReference type="PANTHER" id="PTHR18895">
    <property type="entry name" value="HEMK METHYLTRANSFERASE"/>
    <property type="match status" value="1"/>
</dbReference>
<dbReference type="CDD" id="cd02440">
    <property type="entry name" value="AdoMet_MTases"/>
    <property type="match status" value="1"/>
</dbReference>
<dbReference type="GO" id="GO:0032259">
    <property type="term" value="P:methylation"/>
    <property type="evidence" value="ECO:0007669"/>
    <property type="project" value="UniProtKB-KW"/>
</dbReference>
<dbReference type="PROSITE" id="PS00092">
    <property type="entry name" value="N6_MTASE"/>
    <property type="match status" value="1"/>
</dbReference>
<comment type="caution">
    <text evidence="5">Lacks conserved residue(s) required for the propagation of feature annotation.</text>
</comment>
<sequence>MKERQLSVHEAIIWGTGVLKEIGIQTSRLDAELLLSHVLKCERAHLIVINKEKLTHDDLVIYRRLIEDRRRGIPVAYITGFKEFMGIDFIVNQSVLIPRPETEILVEALIQRLKGVKSPKILDIGTGSGCIGISLAYFITDSSVYATDISSDALAVAKTNARRLGVEDRVFFYQGDVYDALPDEYKGYFDVIVSNPPYIPSVDIKNLSNEVKSEPALALDGGKDGLRFYRKIIAGAFEYLKKGGLLAFEVGYDQAQKVKSMMMSYSVDIIKDLAGIERVVIGRRIS</sequence>
<dbReference type="NCBIfam" id="TIGR03534">
    <property type="entry name" value="RF_mod_PrmC"/>
    <property type="match status" value="1"/>
</dbReference>
<dbReference type="InterPro" id="IPR004556">
    <property type="entry name" value="HemK-like"/>
</dbReference>
<feature type="binding site" evidence="5">
    <location>
        <begin position="125"/>
        <end position="129"/>
    </location>
    <ligand>
        <name>S-adenosyl-L-methionine</name>
        <dbReference type="ChEBI" id="CHEBI:59789"/>
    </ligand>
</feature>
<dbReference type="InterPro" id="IPR050320">
    <property type="entry name" value="N5-glutamine_MTase"/>
</dbReference>
<evidence type="ECO:0000313" key="9">
    <source>
        <dbReference type="Proteomes" id="UP000184088"/>
    </source>
</evidence>
<dbReference type="EC" id="2.1.1.297" evidence="5"/>
<evidence type="ECO:0000256" key="5">
    <source>
        <dbReference type="HAMAP-Rule" id="MF_02126"/>
    </source>
</evidence>
<dbReference type="InterPro" id="IPR002052">
    <property type="entry name" value="DNA_methylase_N6_adenine_CS"/>
</dbReference>
<dbReference type="HAMAP" id="MF_02126">
    <property type="entry name" value="RF_methyltr_PrmC"/>
    <property type="match status" value="1"/>
</dbReference>
<dbReference type="RefSeq" id="WP_200792754.1">
    <property type="nucleotide sequence ID" value="NZ_FQVH01000005.1"/>
</dbReference>
<dbReference type="GO" id="GO:0003676">
    <property type="term" value="F:nucleic acid binding"/>
    <property type="evidence" value="ECO:0007669"/>
    <property type="project" value="InterPro"/>
</dbReference>
<dbReference type="GO" id="GO:0102559">
    <property type="term" value="F:peptide chain release factor N(5)-glutamine methyltransferase activity"/>
    <property type="evidence" value="ECO:0007669"/>
    <property type="project" value="UniProtKB-EC"/>
</dbReference>
<dbReference type="Pfam" id="PF05175">
    <property type="entry name" value="MTS"/>
    <property type="match status" value="1"/>
</dbReference>
<evidence type="ECO:0000256" key="4">
    <source>
        <dbReference type="ARBA" id="ARBA00048391"/>
    </source>
</evidence>
<keyword evidence="1 5" id="KW-0489">Methyltransferase</keyword>
<reference evidence="8 9" key="1">
    <citation type="submission" date="2016-11" db="EMBL/GenBank/DDBJ databases">
        <authorList>
            <person name="Jaros S."/>
            <person name="Januszkiewicz K."/>
            <person name="Wedrychowicz H."/>
        </authorList>
    </citation>
    <scope>NUCLEOTIDE SEQUENCE [LARGE SCALE GENOMIC DNA]</scope>
    <source>
        <strain evidence="8 9">DSM 17918</strain>
    </source>
</reference>
<comment type="similarity">
    <text evidence="5">Belongs to the protein N5-glutamine methyltransferase family. PrmC subfamily.</text>
</comment>
<evidence type="ECO:0000256" key="1">
    <source>
        <dbReference type="ARBA" id="ARBA00022603"/>
    </source>
</evidence>
<feature type="binding site" evidence="5">
    <location>
        <begin position="195"/>
        <end position="198"/>
    </location>
    <ligand>
        <name>substrate</name>
    </ligand>
</feature>
<dbReference type="InterPro" id="IPR040758">
    <property type="entry name" value="PrmC_N"/>
</dbReference>
<organism evidence="8 9">
    <name type="scientific">Caldanaerobius fijiensis DSM 17918</name>
    <dbReference type="NCBI Taxonomy" id="1121256"/>
    <lineage>
        <taxon>Bacteria</taxon>
        <taxon>Bacillati</taxon>
        <taxon>Bacillota</taxon>
        <taxon>Clostridia</taxon>
        <taxon>Thermoanaerobacterales</taxon>
        <taxon>Thermoanaerobacteraceae</taxon>
        <taxon>Caldanaerobius</taxon>
    </lineage>
</organism>
<evidence type="ECO:0000256" key="3">
    <source>
        <dbReference type="ARBA" id="ARBA00022691"/>
    </source>
</evidence>
<evidence type="ECO:0000259" key="7">
    <source>
        <dbReference type="Pfam" id="PF17827"/>
    </source>
</evidence>
<evidence type="ECO:0000259" key="6">
    <source>
        <dbReference type="Pfam" id="PF05175"/>
    </source>
</evidence>
<keyword evidence="2 5" id="KW-0808">Transferase</keyword>
<dbReference type="STRING" id="1121256.SAMN02746089_00764"/>
<dbReference type="InterPro" id="IPR019874">
    <property type="entry name" value="RF_methyltr_PrmC"/>
</dbReference>
<dbReference type="SUPFAM" id="SSF53335">
    <property type="entry name" value="S-adenosyl-L-methionine-dependent methyltransferases"/>
    <property type="match status" value="1"/>
</dbReference>
<comment type="catalytic activity">
    <reaction evidence="4 5">
        <text>L-glutaminyl-[peptide chain release factor] + S-adenosyl-L-methionine = N(5)-methyl-L-glutaminyl-[peptide chain release factor] + S-adenosyl-L-homocysteine + H(+)</text>
        <dbReference type="Rhea" id="RHEA:42896"/>
        <dbReference type="Rhea" id="RHEA-COMP:10271"/>
        <dbReference type="Rhea" id="RHEA-COMP:10272"/>
        <dbReference type="ChEBI" id="CHEBI:15378"/>
        <dbReference type="ChEBI" id="CHEBI:30011"/>
        <dbReference type="ChEBI" id="CHEBI:57856"/>
        <dbReference type="ChEBI" id="CHEBI:59789"/>
        <dbReference type="ChEBI" id="CHEBI:61891"/>
        <dbReference type="EC" id="2.1.1.297"/>
    </reaction>
</comment>
<accession>A0A1M4W5Y5</accession>
<feature type="domain" description="Release factor glutamine methyltransferase N-terminal" evidence="7">
    <location>
        <begin position="10"/>
        <end position="80"/>
    </location>
</feature>
<dbReference type="EMBL" id="FQVH01000005">
    <property type="protein sequence ID" value="SHE76560.1"/>
    <property type="molecule type" value="Genomic_DNA"/>
</dbReference>
<dbReference type="Proteomes" id="UP000184088">
    <property type="component" value="Unassembled WGS sequence"/>
</dbReference>
<dbReference type="InterPro" id="IPR029063">
    <property type="entry name" value="SAM-dependent_MTases_sf"/>
</dbReference>
<dbReference type="PANTHER" id="PTHR18895:SF74">
    <property type="entry name" value="MTRF1L RELEASE FACTOR GLUTAMINE METHYLTRANSFERASE"/>
    <property type="match status" value="1"/>
</dbReference>
<evidence type="ECO:0000256" key="2">
    <source>
        <dbReference type="ARBA" id="ARBA00022679"/>
    </source>
</evidence>
<dbReference type="Pfam" id="PF17827">
    <property type="entry name" value="PrmC_N"/>
    <property type="match status" value="1"/>
</dbReference>
<proteinExistence type="inferred from homology"/>
<dbReference type="NCBIfam" id="TIGR00536">
    <property type="entry name" value="hemK_fam"/>
    <property type="match status" value="1"/>
</dbReference>
<dbReference type="AlphaFoldDB" id="A0A1M4W5Y5"/>